<keyword evidence="4" id="KW-0378">Hydrolase</keyword>
<keyword evidence="4" id="KW-0645">Protease</keyword>
<dbReference type="SUPFAM" id="SSF52540">
    <property type="entry name" value="P-loop containing nucleoside triphosphate hydrolases"/>
    <property type="match status" value="1"/>
</dbReference>
<dbReference type="GO" id="GO:0005737">
    <property type="term" value="C:cytoplasm"/>
    <property type="evidence" value="ECO:0007669"/>
    <property type="project" value="TreeGrafter"/>
</dbReference>
<dbReference type="InterPro" id="IPR027417">
    <property type="entry name" value="P-loop_NTPase"/>
</dbReference>
<keyword evidence="1" id="KW-0547">Nucleotide-binding</keyword>
<dbReference type="Pfam" id="PF07724">
    <property type="entry name" value="AAA_2"/>
    <property type="match status" value="1"/>
</dbReference>
<accession>A0A385GNK5</accession>
<dbReference type="GO" id="GO:0034605">
    <property type="term" value="P:cellular response to heat"/>
    <property type="evidence" value="ECO:0007669"/>
    <property type="project" value="TreeGrafter"/>
</dbReference>
<evidence type="ECO:0000259" key="3">
    <source>
        <dbReference type="SMART" id="SM00382"/>
    </source>
</evidence>
<dbReference type="VEuPathDB" id="PiroplasmaDB:BdWA1_001054"/>
<reference evidence="4" key="1">
    <citation type="journal article" date="2018" name="Int. J. Parasitol.">
        <title>Insights into the evolution and drug susceptibility of Babesia duncani from the sequence of its mitochondrial and apicoplast genomes.</title>
        <authorList>
            <person name="Virji A.Z."/>
            <person name="Thekkiniath J."/>
            <person name="Ma W."/>
            <person name="Lawres L."/>
            <person name="Knight J."/>
            <person name="Swei A."/>
            <person name="Roch K.L."/>
            <person name="Ben Mamoun C."/>
        </authorList>
    </citation>
    <scope>NUCLEOTIDE SEQUENCE</scope>
    <source>
        <strain evidence="4">WA-1</strain>
    </source>
</reference>
<feature type="domain" description="AAA+ ATPase" evidence="3">
    <location>
        <begin position="320"/>
        <end position="491"/>
    </location>
</feature>
<evidence type="ECO:0000256" key="2">
    <source>
        <dbReference type="ARBA" id="ARBA00022840"/>
    </source>
</evidence>
<dbReference type="SMART" id="SM00382">
    <property type="entry name" value="AAA"/>
    <property type="match status" value="1"/>
</dbReference>
<protein>
    <submittedName>
        <fullName evidence="4">ATP-dependent Clp protease 2</fullName>
    </submittedName>
</protein>
<dbReference type="CDD" id="cd19499">
    <property type="entry name" value="RecA-like_ClpB_Hsp104-like"/>
    <property type="match status" value="1"/>
</dbReference>
<dbReference type="PRINTS" id="PR00300">
    <property type="entry name" value="CLPPROTEASEA"/>
</dbReference>
<dbReference type="GO" id="GO:0008233">
    <property type="term" value="F:peptidase activity"/>
    <property type="evidence" value="ECO:0007669"/>
    <property type="project" value="UniProtKB-KW"/>
</dbReference>
<evidence type="ECO:0000313" key="4">
    <source>
        <dbReference type="EMBL" id="AXX76225.1"/>
    </source>
</evidence>
<dbReference type="InterPro" id="IPR001270">
    <property type="entry name" value="ClpA/B"/>
</dbReference>
<dbReference type="EMBL" id="MH107388">
    <property type="protein sequence ID" value="AXX76225.1"/>
    <property type="molecule type" value="Genomic_DNA"/>
</dbReference>
<keyword evidence="2" id="KW-0067">ATP-binding</keyword>
<name>A0A385GNK5_9APIC</name>
<dbReference type="PANTHER" id="PTHR11638">
    <property type="entry name" value="ATP-DEPENDENT CLP PROTEASE"/>
    <property type="match status" value="1"/>
</dbReference>
<proteinExistence type="predicted"/>
<evidence type="ECO:0000256" key="1">
    <source>
        <dbReference type="ARBA" id="ARBA00022741"/>
    </source>
</evidence>
<dbReference type="GO" id="GO:0006508">
    <property type="term" value="P:proteolysis"/>
    <property type="evidence" value="ECO:0007669"/>
    <property type="project" value="UniProtKB-KW"/>
</dbReference>
<dbReference type="GO" id="GO:0005524">
    <property type="term" value="F:ATP binding"/>
    <property type="evidence" value="ECO:0007669"/>
    <property type="project" value="UniProtKB-KW"/>
</dbReference>
<dbReference type="GO" id="GO:0016887">
    <property type="term" value="F:ATP hydrolysis activity"/>
    <property type="evidence" value="ECO:0007669"/>
    <property type="project" value="InterPro"/>
</dbReference>
<dbReference type="InterPro" id="IPR050130">
    <property type="entry name" value="ClpA_ClpB"/>
</dbReference>
<dbReference type="Gene3D" id="3.40.50.300">
    <property type="entry name" value="P-loop containing nucleotide triphosphate hydrolases"/>
    <property type="match status" value="1"/>
</dbReference>
<gene>
    <name evidence="4" type="primary">CLpP2</name>
</gene>
<dbReference type="PANTHER" id="PTHR11638:SF18">
    <property type="entry name" value="HEAT SHOCK PROTEIN 104"/>
    <property type="match status" value="1"/>
</dbReference>
<dbReference type="AlphaFoldDB" id="A0A385GNK5"/>
<dbReference type="InterPro" id="IPR003959">
    <property type="entry name" value="ATPase_AAA_core"/>
</dbReference>
<organism evidence="4">
    <name type="scientific">Babesia duncani</name>
    <dbReference type="NCBI Taxonomy" id="323732"/>
    <lineage>
        <taxon>Eukaryota</taxon>
        <taxon>Sar</taxon>
        <taxon>Alveolata</taxon>
        <taxon>Apicomplexa</taxon>
        <taxon>Aconoidasida</taxon>
        <taxon>Piroplasmida</taxon>
        <taxon>Babesiidae</taxon>
        <taxon>Babesia</taxon>
    </lineage>
</organism>
<dbReference type="InterPro" id="IPR003593">
    <property type="entry name" value="AAA+_ATPase"/>
</dbReference>
<sequence length="573" mass="68760">MKNIIYSQNFLQSQFSNILLFNYIIKFKLSFKFNYFLNNFFIFIEYFKIFNKKYSEKKIYFNKNYYKIINIFFIYYIKTNKLFNFFKNINYNFKLKSYLFKNLFIFKYLINICDILFNNFNIISYNKFNKYINNILNTKCKINFKILKILNKNKILDFKNNCYMIKNKNILLNLFDKNNIKFIYIYNLLNLNKNIIKNIINNIIISKNNIINNIIYNYIYNIINNNNINKKDIINIIYNINLIYNNKINLHYYKYIKKLNKKKLLLNTFIINILLNNINLNNIIYNFNNIINKFIFGQNIIIKKLSNYLIKFNLKNLNKPIGSFLLCGSSGTGKTEFAKLLSEYIYKTNKNLIHLDMSEYMEPHSISKLIGTPPGYKGYENEGFLITKIKNKPNSIILFDEIEKAHKNIYPIFLQILDEGILTNSKGTTINFYNSLILFTSNLGSNIFNNISNNKLFNIKYYNKIKLIINDYFKPEFINRLDDIIIFNPLLPVYLYLIIDKILYNKKYICLNITKNIKSLFSLISYSPKQGSRFILNNLEKIIEISNKLNINLIKYNNKKIKYILFKKINKND</sequence>